<sequence>MAGIFADFKGSAPQVSTYLKSLKEDEIGLICRRVAQNSGPVGADLARKLLEKDTAKNAMELAGYRQQLRRQGLDTGKDKGMNLSI</sequence>
<protein>
    <submittedName>
        <fullName evidence="1">Uncharacterized protein</fullName>
    </submittedName>
</protein>
<dbReference type="Proteomes" id="UP000198748">
    <property type="component" value="Unassembled WGS sequence"/>
</dbReference>
<evidence type="ECO:0000313" key="1">
    <source>
        <dbReference type="EMBL" id="SDH50144.1"/>
    </source>
</evidence>
<dbReference type="EMBL" id="FNAN01000041">
    <property type="protein sequence ID" value="SDH50144.1"/>
    <property type="molecule type" value="Genomic_DNA"/>
</dbReference>
<name>A0A1G8CXP6_9BACT</name>
<evidence type="ECO:0000313" key="2">
    <source>
        <dbReference type="Proteomes" id="UP000198748"/>
    </source>
</evidence>
<dbReference type="AlphaFoldDB" id="A0A1G8CXP6"/>
<organism evidence="1 2">
    <name type="scientific">Dyadobacter soli</name>
    <dbReference type="NCBI Taxonomy" id="659014"/>
    <lineage>
        <taxon>Bacteria</taxon>
        <taxon>Pseudomonadati</taxon>
        <taxon>Bacteroidota</taxon>
        <taxon>Cytophagia</taxon>
        <taxon>Cytophagales</taxon>
        <taxon>Spirosomataceae</taxon>
        <taxon>Dyadobacter</taxon>
    </lineage>
</organism>
<proteinExistence type="predicted"/>
<reference evidence="2" key="1">
    <citation type="submission" date="2016-10" db="EMBL/GenBank/DDBJ databases">
        <authorList>
            <person name="Varghese N."/>
            <person name="Submissions S."/>
        </authorList>
    </citation>
    <scope>NUCLEOTIDE SEQUENCE [LARGE SCALE GENOMIC DNA]</scope>
    <source>
        <strain evidence="2">DSM 25329</strain>
    </source>
</reference>
<accession>A0A1G8CXP6</accession>
<gene>
    <name evidence="1" type="ORF">SAMN04487996_1414</name>
</gene>
<keyword evidence="2" id="KW-1185">Reference proteome</keyword>